<evidence type="ECO:0000313" key="4">
    <source>
        <dbReference type="EMBL" id="VVB09746.1"/>
    </source>
</evidence>
<dbReference type="Proteomes" id="UP000489600">
    <property type="component" value="Unassembled WGS sequence"/>
</dbReference>
<dbReference type="AlphaFoldDB" id="A0A565C7V9"/>
<evidence type="ECO:0000256" key="2">
    <source>
        <dbReference type="SAM" id="Phobius"/>
    </source>
</evidence>
<accession>A0A565C7V9</accession>
<comment type="caution">
    <text evidence="4">The sequence shown here is derived from an EMBL/GenBank/DDBJ whole genome shotgun (WGS) entry which is preliminary data.</text>
</comment>
<proteinExistence type="predicted"/>
<keyword evidence="2" id="KW-1133">Transmembrane helix</keyword>
<gene>
    <name evidence="4" type="ORF">ANE_LOCUS20190</name>
</gene>
<dbReference type="GO" id="GO:0008270">
    <property type="term" value="F:zinc ion binding"/>
    <property type="evidence" value="ECO:0007669"/>
    <property type="project" value="UniProtKB-KW"/>
</dbReference>
<feature type="transmembrane region" description="Helical" evidence="2">
    <location>
        <begin position="26"/>
        <end position="48"/>
    </location>
</feature>
<evidence type="ECO:0000313" key="5">
    <source>
        <dbReference type="Proteomes" id="UP000489600"/>
    </source>
</evidence>
<evidence type="ECO:0000259" key="3">
    <source>
        <dbReference type="PROSITE" id="PS50089"/>
    </source>
</evidence>
<name>A0A565C7V9_9BRAS</name>
<reference evidence="4" key="1">
    <citation type="submission" date="2019-07" db="EMBL/GenBank/DDBJ databases">
        <authorList>
            <person name="Dittberner H."/>
        </authorList>
    </citation>
    <scope>NUCLEOTIDE SEQUENCE [LARGE SCALE GENOMIC DNA]</scope>
</reference>
<evidence type="ECO:0000256" key="1">
    <source>
        <dbReference type="PROSITE-ProRule" id="PRU00175"/>
    </source>
</evidence>
<dbReference type="EMBL" id="CABITT030000007">
    <property type="protein sequence ID" value="VVB09746.1"/>
    <property type="molecule type" value="Genomic_DNA"/>
</dbReference>
<dbReference type="SMART" id="SM00184">
    <property type="entry name" value="RING"/>
    <property type="match status" value="1"/>
</dbReference>
<keyword evidence="1" id="KW-0862">Zinc</keyword>
<feature type="domain" description="RING-type" evidence="3">
    <location>
        <begin position="91"/>
        <end position="133"/>
    </location>
</feature>
<dbReference type="InterPro" id="IPR013083">
    <property type="entry name" value="Znf_RING/FYVE/PHD"/>
</dbReference>
<keyword evidence="1" id="KW-0863">Zinc-finger</keyword>
<dbReference type="InterPro" id="IPR001841">
    <property type="entry name" value="Znf_RING"/>
</dbReference>
<protein>
    <recommendedName>
        <fullName evidence="3">RING-type domain-containing protein</fullName>
    </recommendedName>
</protein>
<keyword evidence="1" id="KW-0479">Metal-binding</keyword>
<keyword evidence="2" id="KW-0812">Transmembrane</keyword>
<sequence length="142" mass="15743">MDTSCYGDYAAAASPVTEIATENESLALRLMLIVFFFGSVFILCYFIYPKLPKEAAGDEESGEPLPPAIILLKEGKKGGCGGYGGITTEVCVICLEDFQKNDAVRVLVRCRHVYHVQCIDSWCLYKLACPICRAPFRLFGDW</sequence>
<dbReference type="OrthoDB" id="1071909at2759"/>
<dbReference type="PANTHER" id="PTHR45676:SF41">
    <property type="entry name" value="RING-H2 FINGER PROTEIN ATL66"/>
    <property type="match status" value="1"/>
</dbReference>
<dbReference type="PANTHER" id="PTHR45676">
    <property type="entry name" value="RING-H2 FINGER PROTEIN ATL51-RELATED"/>
    <property type="match status" value="1"/>
</dbReference>
<keyword evidence="2" id="KW-0472">Membrane</keyword>
<dbReference type="Pfam" id="PF13639">
    <property type="entry name" value="zf-RING_2"/>
    <property type="match status" value="1"/>
</dbReference>
<organism evidence="4 5">
    <name type="scientific">Arabis nemorensis</name>
    <dbReference type="NCBI Taxonomy" id="586526"/>
    <lineage>
        <taxon>Eukaryota</taxon>
        <taxon>Viridiplantae</taxon>
        <taxon>Streptophyta</taxon>
        <taxon>Embryophyta</taxon>
        <taxon>Tracheophyta</taxon>
        <taxon>Spermatophyta</taxon>
        <taxon>Magnoliopsida</taxon>
        <taxon>eudicotyledons</taxon>
        <taxon>Gunneridae</taxon>
        <taxon>Pentapetalae</taxon>
        <taxon>rosids</taxon>
        <taxon>malvids</taxon>
        <taxon>Brassicales</taxon>
        <taxon>Brassicaceae</taxon>
        <taxon>Arabideae</taxon>
        <taxon>Arabis</taxon>
    </lineage>
</organism>
<dbReference type="SUPFAM" id="SSF57850">
    <property type="entry name" value="RING/U-box"/>
    <property type="match status" value="1"/>
</dbReference>
<dbReference type="Gene3D" id="3.30.40.10">
    <property type="entry name" value="Zinc/RING finger domain, C3HC4 (zinc finger)"/>
    <property type="match status" value="1"/>
</dbReference>
<dbReference type="PROSITE" id="PS50089">
    <property type="entry name" value="ZF_RING_2"/>
    <property type="match status" value="1"/>
</dbReference>
<keyword evidence="5" id="KW-1185">Reference proteome</keyword>